<keyword evidence="2" id="KW-1185">Reference proteome</keyword>
<comment type="caution">
    <text evidence="1">The sequence shown here is derived from an EMBL/GenBank/DDBJ whole genome shotgun (WGS) entry which is preliminary data.</text>
</comment>
<gene>
    <name evidence="1" type="ORF">HPB47_008252</name>
</gene>
<proteinExistence type="predicted"/>
<dbReference type="EMBL" id="JABSTQ010011167">
    <property type="protein sequence ID" value="KAG0414556.1"/>
    <property type="molecule type" value="Genomic_DNA"/>
</dbReference>
<protein>
    <submittedName>
        <fullName evidence="1">Uncharacterized protein</fullName>
    </submittedName>
</protein>
<evidence type="ECO:0000313" key="2">
    <source>
        <dbReference type="Proteomes" id="UP000805193"/>
    </source>
</evidence>
<dbReference type="Proteomes" id="UP000805193">
    <property type="component" value="Unassembled WGS sequence"/>
</dbReference>
<reference evidence="1 2" key="1">
    <citation type="journal article" date="2020" name="Cell">
        <title>Large-Scale Comparative Analyses of Tick Genomes Elucidate Their Genetic Diversity and Vector Capacities.</title>
        <authorList>
            <consortium name="Tick Genome and Microbiome Consortium (TIGMIC)"/>
            <person name="Jia N."/>
            <person name="Wang J."/>
            <person name="Shi W."/>
            <person name="Du L."/>
            <person name="Sun Y."/>
            <person name="Zhan W."/>
            <person name="Jiang J.F."/>
            <person name="Wang Q."/>
            <person name="Zhang B."/>
            <person name="Ji P."/>
            <person name="Bell-Sakyi L."/>
            <person name="Cui X.M."/>
            <person name="Yuan T.T."/>
            <person name="Jiang B.G."/>
            <person name="Yang W.F."/>
            <person name="Lam T.T."/>
            <person name="Chang Q.C."/>
            <person name="Ding S.J."/>
            <person name="Wang X.J."/>
            <person name="Zhu J.G."/>
            <person name="Ruan X.D."/>
            <person name="Zhao L."/>
            <person name="Wei J.T."/>
            <person name="Ye R.Z."/>
            <person name="Que T.C."/>
            <person name="Du C.H."/>
            <person name="Zhou Y.H."/>
            <person name="Cheng J.X."/>
            <person name="Dai P.F."/>
            <person name="Guo W.B."/>
            <person name="Han X.H."/>
            <person name="Huang E.J."/>
            <person name="Li L.F."/>
            <person name="Wei W."/>
            <person name="Gao Y.C."/>
            <person name="Liu J.Z."/>
            <person name="Shao H.Z."/>
            <person name="Wang X."/>
            <person name="Wang C.C."/>
            <person name="Yang T.C."/>
            <person name="Huo Q.B."/>
            <person name="Li W."/>
            <person name="Chen H.Y."/>
            <person name="Chen S.E."/>
            <person name="Zhou L.G."/>
            <person name="Ni X.B."/>
            <person name="Tian J.H."/>
            <person name="Sheng Y."/>
            <person name="Liu T."/>
            <person name="Pan Y.S."/>
            <person name="Xia L.Y."/>
            <person name="Li J."/>
            <person name="Zhao F."/>
            <person name="Cao W.C."/>
        </authorList>
    </citation>
    <scope>NUCLEOTIDE SEQUENCE [LARGE SCALE GENOMIC DNA]</scope>
    <source>
        <strain evidence="1">Iper-2018</strain>
    </source>
</reference>
<accession>A0AC60P5G3</accession>
<organism evidence="1 2">
    <name type="scientific">Ixodes persulcatus</name>
    <name type="common">Taiga tick</name>
    <dbReference type="NCBI Taxonomy" id="34615"/>
    <lineage>
        <taxon>Eukaryota</taxon>
        <taxon>Metazoa</taxon>
        <taxon>Ecdysozoa</taxon>
        <taxon>Arthropoda</taxon>
        <taxon>Chelicerata</taxon>
        <taxon>Arachnida</taxon>
        <taxon>Acari</taxon>
        <taxon>Parasitiformes</taxon>
        <taxon>Ixodida</taxon>
        <taxon>Ixodoidea</taxon>
        <taxon>Ixodidae</taxon>
        <taxon>Ixodinae</taxon>
        <taxon>Ixodes</taxon>
    </lineage>
</organism>
<sequence length="187" mass="18988">MSSAEQRDTAQLSHGSGSSEKIIITQTEPTVGLVALSTPVDGDVLGVVEAQRAAATARAREVVRTWVDSSGSRNICSQRVARAAEPGPVDRSSGVPAAGRSMEVEQQPADPSAGGPPAFDAFLQTGRTGRRNALPDILEEGATNVSTASLPCSFQNLSCSDSPAGTSAGGSSPSPDKPSTSEGPPKS</sequence>
<name>A0AC60P5G3_IXOPE</name>
<evidence type="ECO:0000313" key="1">
    <source>
        <dbReference type="EMBL" id="KAG0414556.1"/>
    </source>
</evidence>